<evidence type="ECO:0000313" key="3">
    <source>
        <dbReference type="Proteomes" id="UP001140949"/>
    </source>
</evidence>
<feature type="region of interest" description="Disordered" evidence="1">
    <location>
        <begin position="210"/>
        <end position="266"/>
    </location>
</feature>
<dbReference type="EMBL" id="JANAVB010034416">
    <property type="protein sequence ID" value="KAJ6806993.1"/>
    <property type="molecule type" value="Genomic_DNA"/>
</dbReference>
<comment type="caution">
    <text evidence="2">The sequence shown here is derived from an EMBL/GenBank/DDBJ whole genome shotgun (WGS) entry which is preliminary data.</text>
</comment>
<reference evidence="2" key="1">
    <citation type="journal article" date="2023" name="GigaByte">
        <title>Genome assembly of the bearded iris, Iris pallida Lam.</title>
        <authorList>
            <person name="Bruccoleri R.E."/>
            <person name="Oakeley E.J."/>
            <person name="Faust A.M.E."/>
            <person name="Altorfer M."/>
            <person name="Dessus-Babus S."/>
            <person name="Burckhardt D."/>
            <person name="Oertli M."/>
            <person name="Naumann U."/>
            <person name="Petersen F."/>
            <person name="Wong J."/>
        </authorList>
    </citation>
    <scope>NUCLEOTIDE SEQUENCE</scope>
    <source>
        <strain evidence="2">GSM-AAB239-AS_SAM_17_03QT</strain>
    </source>
</reference>
<evidence type="ECO:0000313" key="2">
    <source>
        <dbReference type="EMBL" id="KAJ6806993.1"/>
    </source>
</evidence>
<reference evidence="2" key="2">
    <citation type="submission" date="2023-04" db="EMBL/GenBank/DDBJ databases">
        <authorList>
            <person name="Bruccoleri R.E."/>
            <person name="Oakeley E.J."/>
            <person name="Faust A.-M."/>
            <person name="Dessus-Babus S."/>
            <person name="Altorfer M."/>
            <person name="Burckhardt D."/>
            <person name="Oertli M."/>
            <person name="Naumann U."/>
            <person name="Petersen F."/>
            <person name="Wong J."/>
        </authorList>
    </citation>
    <scope>NUCLEOTIDE SEQUENCE</scope>
    <source>
        <strain evidence="2">GSM-AAB239-AS_SAM_17_03QT</strain>
        <tissue evidence="2">Leaf</tissue>
    </source>
</reference>
<sequence>MGMGVDEVLHLLQEYPSLLGVREYVEGVGGLSVLHQPHLLPPPPQPLRVPPLPVLERVPPSHHHHRRRVPLLQLLRVVRPEHVAGLVVPVGPLRQEGSPQPIRPRDRHERRLRQPQLRLRPLLPAEVGLYHHQARQLQALPPAGAGPAARDVVDYVPARAVAHQEGAGEVGERDVGAAAAVLVEEAEDVEAVGVGRGALVLRREAVVHGGDDGGELAREPAADGVVGPRGGGEEREAAPVEEYDHREGRAVGGGCARDEEAEPEAA</sequence>
<evidence type="ECO:0000256" key="1">
    <source>
        <dbReference type="SAM" id="MobiDB-lite"/>
    </source>
</evidence>
<keyword evidence="3" id="KW-1185">Reference proteome</keyword>
<gene>
    <name evidence="2" type="ORF">M6B38_106825</name>
</gene>
<feature type="compositionally biased region" description="Basic and acidic residues" evidence="1">
    <location>
        <begin position="231"/>
        <end position="249"/>
    </location>
</feature>
<protein>
    <submittedName>
        <fullName evidence="2">Carboxylesterase 18</fullName>
    </submittedName>
</protein>
<proteinExistence type="predicted"/>
<name>A0AAX6ESK1_IRIPA</name>
<feature type="compositionally biased region" description="Basic and acidic residues" evidence="1">
    <location>
        <begin position="210"/>
        <end position="221"/>
    </location>
</feature>
<feature type="region of interest" description="Disordered" evidence="1">
    <location>
        <begin position="90"/>
        <end position="114"/>
    </location>
</feature>
<dbReference type="AlphaFoldDB" id="A0AAX6ESK1"/>
<dbReference type="Proteomes" id="UP001140949">
    <property type="component" value="Unassembled WGS sequence"/>
</dbReference>
<organism evidence="2 3">
    <name type="scientific">Iris pallida</name>
    <name type="common">Sweet iris</name>
    <dbReference type="NCBI Taxonomy" id="29817"/>
    <lineage>
        <taxon>Eukaryota</taxon>
        <taxon>Viridiplantae</taxon>
        <taxon>Streptophyta</taxon>
        <taxon>Embryophyta</taxon>
        <taxon>Tracheophyta</taxon>
        <taxon>Spermatophyta</taxon>
        <taxon>Magnoliopsida</taxon>
        <taxon>Liliopsida</taxon>
        <taxon>Asparagales</taxon>
        <taxon>Iridaceae</taxon>
        <taxon>Iridoideae</taxon>
        <taxon>Irideae</taxon>
        <taxon>Iris</taxon>
    </lineage>
</organism>
<accession>A0AAX6ESK1</accession>